<keyword evidence="3" id="KW-1185">Reference proteome</keyword>
<comment type="caution">
    <text evidence="2">The sequence shown here is derived from an EMBL/GenBank/DDBJ whole genome shotgun (WGS) entry which is preliminary data.</text>
</comment>
<gene>
    <name evidence="2" type="ORF">FRX31_006813</name>
</gene>
<dbReference type="EMBL" id="JABWDY010006563">
    <property type="protein sequence ID" value="KAF5203599.1"/>
    <property type="molecule type" value="Genomic_DNA"/>
</dbReference>
<protein>
    <submittedName>
        <fullName evidence="2">Uncharacterized protein</fullName>
    </submittedName>
</protein>
<evidence type="ECO:0000313" key="2">
    <source>
        <dbReference type="EMBL" id="KAF5203599.1"/>
    </source>
</evidence>
<dbReference type="AlphaFoldDB" id="A0A7J6X1J0"/>
<sequence length="126" mass="14496">MNYGNGTKTFNWVCKSVELFLKRIALESIAGWRVEAHERRARSERREAKILMDHPNFNCDADKEKIQAEEIEAMAEEDRKNEDEAHRERERAEPSIIEAATDIVLDTVVLPTAEVLVDDSNNNVEL</sequence>
<organism evidence="2 3">
    <name type="scientific">Thalictrum thalictroides</name>
    <name type="common">Rue-anemone</name>
    <name type="synonym">Anemone thalictroides</name>
    <dbReference type="NCBI Taxonomy" id="46969"/>
    <lineage>
        <taxon>Eukaryota</taxon>
        <taxon>Viridiplantae</taxon>
        <taxon>Streptophyta</taxon>
        <taxon>Embryophyta</taxon>
        <taxon>Tracheophyta</taxon>
        <taxon>Spermatophyta</taxon>
        <taxon>Magnoliopsida</taxon>
        <taxon>Ranunculales</taxon>
        <taxon>Ranunculaceae</taxon>
        <taxon>Thalictroideae</taxon>
        <taxon>Thalictrum</taxon>
    </lineage>
</organism>
<keyword evidence="1" id="KW-0175">Coiled coil</keyword>
<name>A0A7J6X1J0_THATH</name>
<evidence type="ECO:0000313" key="3">
    <source>
        <dbReference type="Proteomes" id="UP000554482"/>
    </source>
</evidence>
<evidence type="ECO:0000256" key="1">
    <source>
        <dbReference type="SAM" id="Coils"/>
    </source>
</evidence>
<accession>A0A7J6X1J0</accession>
<feature type="coiled-coil region" evidence="1">
    <location>
        <begin position="61"/>
        <end position="88"/>
    </location>
</feature>
<dbReference type="Proteomes" id="UP000554482">
    <property type="component" value="Unassembled WGS sequence"/>
</dbReference>
<reference evidence="2 3" key="1">
    <citation type="submission" date="2020-06" db="EMBL/GenBank/DDBJ databases">
        <title>Transcriptomic and genomic resources for Thalictrum thalictroides and T. hernandezii: Facilitating candidate gene discovery in an emerging model plant lineage.</title>
        <authorList>
            <person name="Arias T."/>
            <person name="Riano-Pachon D.M."/>
            <person name="Di Stilio V.S."/>
        </authorList>
    </citation>
    <scope>NUCLEOTIDE SEQUENCE [LARGE SCALE GENOMIC DNA]</scope>
    <source>
        <strain evidence="3">cv. WT478/WT964</strain>
        <tissue evidence="2">Leaves</tissue>
    </source>
</reference>
<proteinExistence type="predicted"/>